<accession>A0A922HQJ8</accession>
<dbReference type="AlphaFoldDB" id="A0A922HQJ8"/>
<proteinExistence type="predicted"/>
<keyword evidence="2" id="KW-1185">Reference proteome</keyword>
<protein>
    <submittedName>
        <fullName evidence="1">Uncharacterized protein</fullName>
    </submittedName>
</protein>
<gene>
    <name evidence="1" type="ORF">DERF_013937</name>
</gene>
<dbReference type="EMBL" id="ASGP02000007">
    <property type="protein sequence ID" value="KAH9498010.1"/>
    <property type="molecule type" value="Genomic_DNA"/>
</dbReference>
<name>A0A922HQJ8_DERFA</name>
<evidence type="ECO:0000313" key="2">
    <source>
        <dbReference type="Proteomes" id="UP000790347"/>
    </source>
</evidence>
<sequence length="145" mass="17141">MDYGVYMHEVPVYFIARYRQIRQQQQQQQRLIDQIPSLLIDCYMFCILSKQNKLIVNDIDGIFLKELRDQLDVVVDDVCNCRKTRESCANNNFFTRLLTVCNIECINVNRRFNPNNRRLFSSISMARSSSQLWPPVLVVVNIRFG</sequence>
<comment type="caution">
    <text evidence="1">The sequence shown here is derived from an EMBL/GenBank/DDBJ whole genome shotgun (WGS) entry which is preliminary data.</text>
</comment>
<reference evidence="1" key="2">
    <citation type="journal article" date="2022" name="Res Sq">
        <title>Comparative Genomics Reveals Insights into the Divergent Evolution of Astigmatic Mites and Household Pest Adaptations.</title>
        <authorList>
            <person name="Xiong Q."/>
            <person name="Wan A.T.-Y."/>
            <person name="Liu X.-Y."/>
            <person name="Fung C.S.-H."/>
            <person name="Xiao X."/>
            <person name="Malainual N."/>
            <person name="Hou J."/>
            <person name="Wang L."/>
            <person name="Wang M."/>
            <person name="Yang K."/>
            <person name="Cui Y."/>
            <person name="Leung E."/>
            <person name="Nong W."/>
            <person name="Shin S.-K."/>
            <person name="Au S."/>
            <person name="Jeong K.Y."/>
            <person name="Chew F.T."/>
            <person name="Hui J."/>
            <person name="Leung T.F."/>
            <person name="Tungtrongchitr A."/>
            <person name="Zhong N."/>
            <person name="Liu Z."/>
            <person name="Tsui S."/>
        </authorList>
    </citation>
    <scope>NUCLEOTIDE SEQUENCE</scope>
    <source>
        <strain evidence="1">Derf</strain>
        <tissue evidence="1">Whole organism</tissue>
    </source>
</reference>
<evidence type="ECO:0000313" key="1">
    <source>
        <dbReference type="EMBL" id="KAH9498010.1"/>
    </source>
</evidence>
<organism evidence="1 2">
    <name type="scientific">Dermatophagoides farinae</name>
    <name type="common">American house dust mite</name>
    <dbReference type="NCBI Taxonomy" id="6954"/>
    <lineage>
        <taxon>Eukaryota</taxon>
        <taxon>Metazoa</taxon>
        <taxon>Ecdysozoa</taxon>
        <taxon>Arthropoda</taxon>
        <taxon>Chelicerata</taxon>
        <taxon>Arachnida</taxon>
        <taxon>Acari</taxon>
        <taxon>Acariformes</taxon>
        <taxon>Sarcoptiformes</taxon>
        <taxon>Astigmata</taxon>
        <taxon>Psoroptidia</taxon>
        <taxon>Analgoidea</taxon>
        <taxon>Pyroglyphidae</taxon>
        <taxon>Dermatophagoidinae</taxon>
        <taxon>Dermatophagoides</taxon>
    </lineage>
</organism>
<reference evidence="1" key="1">
    <citation type="submission" date="2013-05" db="EMBL/GenBank/DDBJ databases">
        <authorList>
            <person name="Yim A.K.Y."/>
            <person name="Chan T.F."/>
            <person name="Ji K.M."/>
            <person name="Liu X.Y."/>
            <person name="Zhou J.W."/>
            <person name="Li R.Q."/>
            <person name="Yang K.Y."/>
            <person name="Li J."/>
            <person name="Li M."/>
            <person name="Law P.T.W."/>
            <person name="Wu Y.L."/>
            <person name="Cai Z.L."/>
            <person name="Qin H."/>
            <person name="Bao Y."/>
            <person name="Leung R.K.K."/>
            <person name="Ng P.K.S."/>
            <person name="Zou J."/>
            <person name="Zhong X.J."/>
            <person name="Ran P.X."/>
            <person name="Zhong N.S."/>
            <person name="Liu Z.G."/>
            <person name="Tsui S.K.W."/>
        </authorList>
    </citation>
    <scope>NUCLEOTIDE SEQUENCE</scope>
    <source>
        <strain evidence="1">Derf</strain>
        <tissue evidence="1">Whole organism</tissue>
    </source>
</reference>
<dbReference type="Proteomes" id="UP000790347">
    <property type="component" value="Unassembled WGS sequence"/>
</dbReference>